<dbReference type="Proteomes" id="UP000516428">
    <property type="component" value="Chromosome"/>
</dbReference>
<dbReference type="EMBL" id="CP061281">
    <property type="protein sequence ID" value="QNS03315.1"/>
    <property type="molecule type" value="Genomic_DNA"/>
</dbReference>
<dbReference type="RefSeq" id="WP_188336069.1">
    <property type="nucleotide sequence ID" value="NZ_CP061281.1"/>
</dbReference>
<evidence type="ECO:0000256" key="1">
    <source>
        <dbReference type="SAM" id="MobiDB-lite"/>
    </source>
</evidence>
<evidence type="ECO:0000313" key="3">
    <source>
        <dbReference type="Proteomes" id="UP000516428"/>
    </source>
</evidence>
<protein>
    <submittedName>
        <fullName evidence="2">Uncharacterized protein</fullName>
    </submittedName>
</protein>
<feature type="region of interest" description="Disordered" evidence="1">
    <location>
        <begin position="258"/>
        <end position="292"/>
    </location>
</feature>
<gene>
    <name evidence="2" type="ORF">IAG42_06520</name>
</gene>
<dbReference type="AlphaFoldDB" id="A0A7H1B3L0"/>
<sequence length="292" mass="30904">MSHIDELLSRALLVRERSVPCDVVPSGPVAVDPGHARHHGGTPAADRAAEDLRALCETVVTHTPASAVADFVTDQVPQPRSALVLACVLQLTDTHDGARSWWEYAAGAGQSAAAYCLYLHHLALGERDTADWWHTQTAEAECPPSGDPRGVAPALPEPEGETAAAEWQAGLHQIDPSTTGTVLRVLRQLAGAAQRPRSAVVSDLMAYIPTAVASGYLREPDMDLPMPGSEFAERINTLVDCGTDRPAGVAATGLPARPHREVSARRRGVGARPAAETAERPLRPTCGEPAGR</sequence>
<evidence type="ECO:0000313" key="2">
    <source>
        <dbReference type="EMBL" id="QNS03315.1"/>
    </source>
</evidence>
<proteinExistence type="predicted"/>
<name>A0A7H1B3L0_9ACTN</name>
<dbReference type="KEGG" id="sxn:IAG42_06520"/>
<reference evidence="2 3" key="1">
    <citation type="submission" date="2020-09" db="EMBL/GenBank/DDBJ databases">
        <title>A novel species.</title>
        <authorList>
            <person name="Gao J."/>
        </authorList>
    </citation>
    <scope>NUCLEOTIDE SEQUENCE [LARGE SCALE GENOMIC DNA]</scope>
    <source>
        <strain evidence="2 3">CRXT-Y-14</strain>
    </source>
</reference>
<organism evidence="2 3">
    <name type="scientific">Streptomyces xanthii</name>
    <dbReference type="NCBI Taxonomy" id="2768069"/>
    <lineage>
        <taxon>Bacteria</taxon>
        <taxon>Bacillati</taxon>
        <taxon>Actinomycetota</taxon>
        <taxon>Actinomycetes</taxon>
        <taxon>Kitasatosporales</taxon>
        <taxon>Streptomycetaceae</taxon>
        <taxon>Streptomyces</taxon>
    </lineage>
</organism>
<keyword evidence="3" id="KW-1185">Reference proteome</keyword>
<accession>A0A7H1B3L0</accession>